<dbReference type="Proteomes" id="UP001189429">
    <property type="component" value="Unassembled WGS sequence"/>
</dbReference>
<dbReference type="Gene3D" id="3.30.420.10">
    <property type="entry name" value="Ribonuclease H-like superfamily/Ribonuclease H"/>
    <property type="match status" value="1"/>
</dbReference>
<protein>
    <recommendedName>
        <fullName evidence="4">Integrase catalytic domain-containing protein</fullName>
    </recommendedName>
</protein>
<feature type="region of interest" description="Disordered" evidence="1">
    <location>
        <begin position="149"/>
        <end position="208"/>
    </location>
</feature>
<comment type="caution">
    <text evidence="2">The sequence shown here is derived from an EMBL/GenBank/DDBJ whole genome shotgun (WGS) entry which is preliminary data.</text>
</comment>
<gene>
    <name evidence="2" type="ORF">PCOR1329_LOCUS3068</name>
</gene>
<reference evidence="2" key="1">
    <citation type="submission" date="2023-10" db="EMBL/GenBank/DDBJ databases">
        <authorList>
            <person name="Chen Y."/>
            <person name="Shah S."/>
            <person name="Dougan E. K."/>
            <person name="Thang M."/>
            <person name="Chan C."/>
        </authorList>
    </citation>
    <scope>NUCLEOTIDE SEQUENCE [LARGE SCALE GENOMIC DNA]</scope>
</reference>
<feature type="compositionally biased region" description="Low complexity" evidence="1">
    <location>
        <begin position="157"/>
        <end position="193"/>
    </location>
</feature>
<dbReference type="InterPro" id="IPR036397">
    <property type="entry name" value="RNaseH_sf"/>
</dbReference>
<proteinExistence type="predicted"/>
<evidence type="ECO:0008006" key="4">
    <source>
        <dbReference type="Google" id="ProtNLM"/>
    </source>
</evidence>
<sequence length="1413" mass="159399">MGDKKLYPDLRTCAAAEQTDWSLSKGADPRDPRVTSWPCQGTHTVSSCTNNRFGVWLTCETCAFRLDYAPKKGRSGKYRKEPKTALVTVALRRLQESGDAPTAARVEGHMKAIEAERIIETGHYIKSDPDKEGYWTARKTKTEGVKLEIKTDPGRPPTATRPTTRVPTAARTARAVGADPSSAASDSTPRSSTWDVVSSAAADPDETPTLATKQKDLFNKWAVLTRGVRRLKVKQEDFVAMPVPGDMGDVLMKLTAGLLNEGFHCQRINLEQGYDLNKKDDTSRAKEWFNTACPRKAWFSTPCTYFSLMQNLTPEHKRRPGNWENSLRSRLRARAMNGHCVDMALETLRHDGDLYWEWPYNCSGWSTPELNRLRREAEKILGRSLRMVRVGACQVGMRDDHGVLRSKSWGIRTSDENFTQWMALRCTKDHPHSTLEGHDAVAASAYYPDPMIRRLVKGFAKDLRGQDFAEDFWTMSALQDDEQQLRGVESGIDKHVKKMPEDDATLDKVKSWLRDLHILGGHMSNTNMKAMLQRRGCPVWQQALVDELICDACAETQDTQHQAVVSLSMPPKLWQTVKQDCFELEVHHRKLFAVLYMDAGKMAYFEPSGAQVLSAFLENWWQHKPRCQLLISDPGGGFVSNQLRKWCGKNAVGIIQSAGEFHGLTADLEILMRQIKKTARRISLDEPALSLADCASLACAAHNNQHKASGYTPVQWAYGTNHQGYQFAEEAGRQNGGGLAHTELHRLVAERVYLEEQARSVATRLRHSMRQKLLSIKIGDWTMYFRRGKNTGSRGSWFGPARVLAIEPKVNLKRERADESASIEDEISVVWIVHGTRLIRCHPTQLRSSSQREVVVASLKGNIDETYQSNQDQVKIFAMETGMNLMMVLRLETTVQTSIQSLERILQICLEYLSQKMRRSPVALQVLRLATKPRQFPERAKRIKLGEMDFMTCDFVDDVRYLEDTNIGRKVIEVATDFNHIGASLQNSTVWLSKRPGDGKATEVTYSKLAPGQQLEVDAAMCKEISQVIVTKVLKRIAQEELTDIDESRLLKMRWVLTYKYQEGGARKPKARLVTLGYQNPSLTDLATAAPTLGKLARNMLFQVCAQHKFKLKFGDVSSAFLQTDASEEFESLNVKLKGIIGVRVGDFIIGGDETSKLYEDAEKAIRDLYRWGAWTSGPAEFSGLRARQFKDFSITSDLYDYTNKFITEAEIDADRKKQAHLPLEPKEISLLRGVLGTTSWRAQQWSPQYAVYVGLALSQVSSAKISGLVNANKLVKDMRKSASQVIKFHQFENYDWHELWMVQWADASDKLRPDGSKTGGLVTGLSTPDFANGSMANVPILGWRYFKLPRKISGSSNNETQSTALGDEMLWLSRLMWAELQGVEPTRWKLGDAVKRVPARSLQMHAAFTMRF</sequence>
<keyword evidence="3" id="KW-1185">Reference proteome</keyword>
<evidence type="ECO:0000313" key="3">
    <source>
        <dbReference type="Proteomes" id="UP001189429"/>
    </source>
</evidence>
<evidence type="ECO:0000256" key="1">
    <source>
        <dbReference type="SAM" id="MobiDB-lite"/>
    </source>
</evidence>
<organism evidence="2 3">
    <name type="scientific">Prorocentrum cordatum</name>
    <dbReference type="NCBI Taxonomy" id="2364126"/>
    <lineage>
        <taxon>Eukaryota</taxon>
        <taxon>Sar</taxon>
        <taxon>Alveolata</taxon>
        <taxon>Dinophyceae</taxon>
        <taxon>Prorocentrales</taxon>
        <taxon>Prorocentraceae</taxon>
        <taxon>Prorocentrum</taxon>
    </lineage>
</organism>
<name>A0ABN9PLZ4_9DINO</name>
<accession>A0ABN9PLZ4</accession>
<evidence type="ECO:0000313" key="2">
    <source>
        <dbReference type="EMBL" id="CAK0792504.1"/>
    </source>
</evidence>
<dbReference type="EMBL" id="CAUYUJ010000780">
    <property type="protein sequence ID" value="CAK0792504.1"/>
    <property type="molecule type" value="Genomic_DNA"/>
</dbReference>